<feature type="compositionally biased region" description="Basic and acidic residues" evidence="1">
    <location>
        <begin position="1"/>
        <end position="12"/>
    </location>
</feature>
<accession>A0A9P4NZY5</accession>
<dbReference type="Proteomes" id="UP000800235">
    <property type="component" value="Unassembled WGS sequence"/>
</dbReference>
<protein>
    <submittedName>
        <fullName evidence="3">RNB-domain-containing protein</fullName>
    </submittedName>
</protein>
<evidence type="ECO:0000313" key="4">
    <source>
        <dbReference type="Proteomes" id="UP000800235"/>
    </source>
</evidence>
<name>A0A9P4NZY5_9PEZI</name>
<keyword evidence="4" id="KW-1185">Reference proteome</keyword>
<organism evidence="3 4">
    <name type="scientific">Tothia fuscella</name>
    <dbReference type="NCBI Taxonomy" id="1048955"/>
    <lineage>
        <taxon>Eukaryota</taxon>
        <taxon>Fungi</taxon>
        <taxon>Dikarya</taxon>
        <taxon>Ascomycota</taxon>
        <taxon>Pezizomycotina</taxon>
        <taxon>Dothideomycetes</taxon>
        <taxon>Pleosporomycetidae</taxon>
        <taxon>Venturiales</taxon>
        <taxon>Cylindrosympodiaceae</taxon>
        <taxon>Tothia</taxon>
    </lineage>
</organism>
<dbReference type="PANTHER" id="PTHR23355">
    <property type="entry name" value="RIBONUCLEASE"/>
    <property type="match status" value="1"/>
</dbReference>
<dbReference type="InterPro" id="IPR001900">
    <property type="entry name" value="RNase_II/R"/>
</dbReference>
<dbReference type="InterPro" id="IPR056624">
    <property type="entry name" value="WH_CYT4"/>
</dbReference>
<dbReference type="GO" id="GO:0006402">
    <property type="term" value="P:mRNA catabolic process"/>
    <property type="evidence" value="ECO:0007669"/>
    <property type="project" value="TreeGrafter"/>
</dbReference>
<dbReference type="InterPro" id="IPR056625">
    <property type="entry name" value="SH3_CYT4"/>
</dbReference>
<evidence type="ECO:0000313" key="3">
    <source>
        <dbReference type="EMBL" id="KAF2434821.1"/>
    </source>
</evidence>
<feature type="non-terminal residue" evidence="3">
    <location>
        <position position="812"/>
    </location>
</feature>
<evidence type="ECO:0000256" key="1">
    <source>
        <dbReference type="SAM" id="MobiDB-lite"/>
    </source>
</evidence>
<dbReference type="Pfam" id="PF23214">
    <property type="entry name" value="SH3_CYT4"/>
    <property type="match status" value="1"/>
</dbReference>
<reference evidence="3" key="1">
    <citation type="journal article" date="2020" name="Stud. Mycol.">
        <title>101 Dothideomycetes genomes: a test case for predicting lifestyles and emergence of pathogens.</title>
        <authorList>
            <person name="Haridas S."/>
            <person name="Albert R."/>
            <person name="Binder M."/>
            <person name="Bloem J."/>
            <person name="Labutti K."/>
            <person name="Salamov A."/>
            <person name="Andreopoulos B."/>
            <person name="Baker S."/>
            <person name="Barry K."/>
            <person name="Bills G."/>
            <person name="Bluhm B."/>
            <person name="Cannon C."/>
            <person name="Castanera R."/>
            <person name="Culley D."/>
            <person name="Daum C."/>
            <person name="Ezra D."/>
            <person name="Gonzalez J."/>
            <person name="Henrissat B."/>
            <person name="Kuo A."/>
            <person name="Liang C."/>
            <person name="Lipzen A."/>
            <person name="Lutzoni F."/>
            <person name="Magnuson J."/>
            <person name="Mondo S."/>
            <person name="Nolan M."/>
            <person name="Ohm R."/>
            <person name="Pangilinan J."/>
            <person name="Park H.-J."/>
            <person name="Ramirez L."/>
            <person name="Alfaro M."/>
            <person name="Sun H."/>
            <person name="Tritt A."/>
            <person name="Yoshinaga Y."/>
            <person name="Zwiers L.-H."/>
            <person name="Turgeon B."/>
            <person name="Goodwin S."/>
            <person name="Spatafora J."/>
            <person name="Crous P."/>
            <person name="Grigoriev I."/>
        </authorList>
    </citation>
    <scope>NUCLEOTIDE SEQUENCE</scope>
    <source>
        <strain evidence="3">CBS 130266</strain>
    </source>
</reference>
<dbReference type="GO" id="GO:0000932">
    <property type="term" value="C:P-body"/>
    <property type="evidence" value="ECO:0007669"/>
    <property type="project" value="TreeGrafter"/>
</dbReference>
<proteinExistence type="predicted"/>
<dbReference type="GO" id="GO:0000175">
    <property type="term" value="F:3'-5'-RNA exonuclease activity"/>
    <property type="evidence" value="ECO:0007669"/>
    <property type="project" value="TreeGrafter"/>
</dbReference>
<dbReference type="EMBL" id="MU007015">
    <property type="protein sequence ID" value="KAF2434821.1"/>
    <property type="molecule type" value="Genomic_DNA"/>
</dbReference>
<gene>
    <name evidence="3" type="ORF">EJ08DRAFT_605464</name>
</gene>
<dbReference type="Pfam" id="PF23216">
    <property type="entry name" value="WHD_CYT4"/>
    <property type="match status" value="1"/>
</dbReference>
<comment type="caution">
    <text evidence="3">The sequence shown here is derived from an EMBL/GenBank/DDBJ whole genome shotgun (WGS) entry which is preliminary data.</text>
</comment>
<dbReference type="AlphaFoldDB" id="A0A9P4NZY5"/>
<dbReference type="Pfam" id="PF00773">
    <property type="entry name" value="RNB"/>
    <property type="match status" value="1"/>
</dbReference>
<dbReference type="InterPro" id="IPR012340">
    <property type="entry name" value="NA-bd_OB-fold"/>
</dbReference>
<dbReference type="OrthoDB" id="2285229at2759"/>
<dbReference type="InterPro" id="IPR050180">
    <property type="entry name" value="RNR_Ribonuclease"/>
</dbReference>
<sequence>MPDDYRSTKVPEDEQEPDLNDVAESAGDEKDAVDLSVIKGFWFNPGDLVELSAADRGVGLNLAVYVGSAGDRQAQLITPRGKWLVTTEAEFQYAIPDFVSKSVAESVARYFPSEELLDELKDRPMVFDTSVPRSITGPVVTALNDFIAASEEVYRKHAARLDNAHNIISHATDLRSGSLEQIAAKLLGTTKLTNPALYAVRRAIMRDSMGFGIDFKNHVNTGKFQIRSQEQLKLTKTVQVWLREYQEAKVQRQMAGRLSPDMLRMGQYDNSSTPADSKPGVAIISGFIDKCIPTIVQSRRSRDITKIGHIGPSKYRYPMTEENSCIRQTEGPEFNPSERLVIRFMEYWCLQQLFASDSSFLALATILPHDTGMYNELTATRSTGFLMLQEIGVLEPWASRSLYDVDLLLPTSQHSKPLQQLVTSLEKYTPEEANLQDSMADLRYDFEDLPVFCIDGAGAMEIDDGLSVEKCKDSPEGQEEHWIHVHVANPTAFIKRDSIFSKLAAHLTETFYSPEVTYPMLPKWISEQICSLKADRPTLTFSARVDTAGNIKDIDVRNGIVRKVITLTYDDLPKLLNLPIPPPTKSYIIGTDKPIKRNARVTPTLTELELEHLRSLHKLAMARLAIRREAGALHFDPHWAEVSVHSRLGRSGLPPSYSRRKLPVFTHGDPIIEVSTHAFTNWCALPEDTTKHFVREMMGTACEVAGRFAEKKGIPIIFRGTAQNPQAEMTPAEYADRFMRPMVERGETIPYSMEATLIHMHGRSVLDTKPTRHTIMGVGHYAKVTSPLRRYGDMITHWQIESLLRAEAKAAK</sequence>
<feature type="region of interest" description="Disordered" evidence="1">
    <location>
        <begin position="1"/>
        <end position="28"/>
    </location>
</feature>
<dbReference type="SMART" id="SM00955">
    <property type="entry name" value="RNB"/>
    <property type="match status" value="1"/>
</dbReference>
<dbReference type="GO" id="GO:0003723">
    <property type="term" value="F:RNA binding"/>
    <property type="evidence" value="ECO:0007669"/>
    <property type="project" value="InterPro"/>
</dbReference>
<dbReference type="SUPFAM" id="SSF50249">
    <property type="entry name" value="Nucleic acid-binding proteins"/>
    <property type="match status" value="1"/>
</dbReference>
<evidence type="ECO:0000259" key="2">
    <source>
        <dbReference type="SMART" id="SM00955"/>
    </source>
</evidence>
<dbReference type="PANTHER" id="PTHR23355:SF65">
    <property type="entry name" value="EXORIBONUCLEASE CYT-4, PUTATIVE (AFU_ORTHOLOGUE AFUA_7G01550)-RELATED"/>
    <property type="match status" value="1"/>
</dbReference>
<feature type="domain" description="RNB" evidence="2">
    <location>
        <begin position="443"/>
        <end position="806"/>
    </location>
</feature>